<evidence type="ECO:0000256" key="1">
    <source>
        <dbReference type="ARBA" id="ARBA00023125"/>
    </source>
</evidence>
<feature type="region of interest" description="Disordered" evidence="4">
    <location>
        <begin position="140"/>
        <end position="160"/>
    </location>
</feature>
<gene>
    <name evidence="5" type="ORF">A3G33_03800</name>
</gene>
<dbReference type="PROSITE" id="PS50935">
    <property type="entry name" value="SSB"/>
    <property type="match status" value="1"/>
</dbReference>
<dbReference type="Proteomes" id="UP000178187">
    <property type="component" value="Unassembled WGS sequence"/>
</dbReference>
<comment type="caution">
    <text evidence="5">The sequence shown here is derived from an EMBL/GenBank/DDBJ whole genome shotgun (WGS) entry which is preliminary data.</text>
</comment>
<dbReference type="NCBIfam" id="TIGR00621">
    <property type="entry name" value="ssb"/>
    <property type="match status" value="1"/>
</dbReference>
<dbReference type="InterPro" id="IPR011344">
    <property type="entry name" value="ssDNA-bd"/>
</dbReference>
<dbReference type="InterPro" id="IPR000424">
    <property type="entry name" value="Primosome_PriB/ssb"/>
</dbReference>
<proteinExistence type="inferred from homology"/>
<dbReference type="SUPFAM" id="SSF50249">
    <property type="entry name" value="Nucleic acid-binding proteins"/>
    <property type="match status" value="1"/>
</dbReference>
<dbReference type="CDD" id="cd04496">
    <property type="entry name" value="SSB_OBF"/>
    <property type="match status" value="1"/>
</dbReference>
<dbReference type="EMBL" id="MHFR01000056">
    <property type="protein sequence ID" value="OGW95904.1"/>
    <property type="molecule type" value="Genomic_DNA"/>
</dbReference>
<accession>A0A1G1KSH0</accession>
<evidence type="ECO:0000313" key="6">
    <source>
        <dbReference type="Proteomes" id="UP000178187"/>
    </source>
</evidence>
<evidence type="ECO:0000256" key="3">
    <source>
        <dbReference type="RuleBase" id="RU000524"/>
    </source>
</evidence>
<name>A0A1G1KSH0_9BACT</name>
<evidence type="ECO:0000313" key="5">
    <source>
        <dbReference type="EMBL" id="OGW95904.1"/>
    </source>
</evidence>
<dbReference type="Gene3D" id="2.40.50.140">
    <property type="entry name" value="Nucleic acid-binding proteins"/>
    <property type="match status" value="1"/>
</dbReference>
<dbReference type="GO" id="GO:0006260">
    <property type="term" value="P:DNA replication"/>
    <property type="evidence" value="ECO:0007669"/>
    <property type="project" value="InterPro"/>
</dbReference>
<reference evidence="5 6" key="1">
    <citation type="journal article" date="2016" name="Nat. Commun.">
        <title>Thousands of microbial genomes shed light on interconnected biogeochemical processes in an aquifer system.</title>
        <authorList>
            <person name="Anantharaman K."/>
            <person name="Brown C.T."/>
            <person name="Hug L.A."/>
            <person name="Sharon I."/>
            <person name="Castelle C.J."/>
            <person name="Probst A.J."/>
            <person name="Thomas B.C."/>
            <person name="Singh A."/>
            <person name="Wilkins M.J."/>
            <person name="Karaoz U."/>
            <person name="Brodie E.L."/>
            <person name="Williams K.H."/>
            <person name="Hubbard S.S."/>
            <person name="Banfield J.F."/>
        </authorList>
    </citation>
    <scope>NUCLEOTIDE SEQUENCE [LARGE SCALE GENOMIC DNA]</scope>
</reference>
<evidence type="ECO:0000256" key="4">
    <source>
        <dbReference type="SAM" id="MobiDB-lite"/>
    </source>
</evidence>
<protein>
    <recommendedName>
        <fullName evidence="2 3">Single-stranded DNA-binding protein</fullName>
        <shortName evidence="2">SSB</shortName>
    </recommendedName>
</protein>
<dbReference type="GO" id="GO:0009295">
    <property type="term" value="C:nucleoid"/>
    <property type="evidence" value="ECO:0007669"/>
    <property type="project" value="TreeGrafter"/>
</dbReference>
<sequence>MAASLNRVLLIGNLTRDPELRYIPSGQAVTSFTVAVNRTYAAATGEKKEEVSFIRVVVWAKRAEVCHEYLRKGSPVFVEGRLQSRSWDAPDGTKRSTIEVIAQNVQFLGKSDRQGSGAAVPPPDVPEAIIDDQSFMNAGGKGATLDVSKDELRPDEEVPF</sequence>
<dbReference type="InterPro" id="IPR012340">
    <property type="entry name" value="NA-bd_OB-fold"/>
</dbReference>
<dbReference type="Pfam" id="PF00436">
    <property type="entry name" value="SSB"/>
    <property type="match status" value="1"/>
</dbReference>
<dbReference type="GO" id="GO:0003697">
    <property type="term" value="F:single-stranded DNA binding"/>
    <property type="evidence" value="ECO:0007669"/>
    <property type="project" value="UniProtKB-UniRule"/>
</dbReference>
<dbReference type="PANTHER" id="PTHR10302">
    <property type="entry name" value="SINGLE-STRANDED DNA-BINDING PROTEIN"/>
    <property type="match status" value="1"/>
</dbReference>
<dbReference type="AlphaFoldDB" id="A0A1G1KSH0"/>
<dbReference type="HAMAP" id="MF_00984">
    <property type="entry name" value="SSB"/>
    <property type="match status" value="1"/>
</dbReference>
<comment type="caution">
    <text evidence="2">Lacks conserved residue(s) required for the propagation of feature annotation.</text>
</comment>
<organism evidence="5 6">
    <name type="scientific">Candidatus Danuiimicrobium aquiferis</name>
    <dbReference type="NCBI Taxonomy" id="1801832"/>
    <lineage>
        <taxon>Bacteria</taxon>
        <taxon>Pseudomonadati</taxon>
        <taxon>Candidatus Omnitrophota</taxon>
        <taxon>Candidatus Danuiimicrobium</taxon>
    </lineage>
</organism>
<dbReference type="PANTHER" id="PTHR10302:SF27">
    <property type="entry name" value="SINGLE-STRANDED DNA-BINDING PROTEIN"/>
    <property type="match status" value="1"/>
</dbReference>
<feature type="compositionally biased region" description="Basic and acidic residues" evidence="4">
    <location>
        <begin position="147"/>
        <end position="160"/>
    </location>
</feature>
<keyword evidence="1 2" id="KW-0238">DNA-binding</keyword>
<evidence type="ECO:0000256" key="2">
    <source>
        <dbReference type="HAMAP-Rule" id="MF_00984"/>
    </source>
</evidence>
<comment type="subunit">
    <text evidence="2">Homotetramer.</text>
</comment>